<gene>
    <name evidence="3" type="ORF">ACFPM8_12235</name>
</gene>
<proteinExistence type="predicted"/>
<dbReference type="RefSeq" id="WP_378997833.1">
    <property type="nucleotide sequence ID" value="NZ_JBHSMT010000022.1"/>
</dbReference>
<accession>A0ABW0M9Z9</accession>
<evidence type="ECO:0000313" key="4">
    <source>
        <dbReference type="Proteomes" id="UP001596045"/>
    </source>
</evidence>
<dbReference type="EMBL" id="JBHSMT010000022">
    <property type="protein sequence ID" value="MFC5474723.1"/>
    <property type="molecule type" value="Genomic_DNA"/>
</dbReference>
<keyword evidence="4" id="KW-1185">Reference proteome</keyword>
<feature type="signal peptide" evidence="2">
    <location>
        <begin position="1"/>
        <end position="18"/>
    </location>
</feature>
<keyword evidence="2" id="KW-0732">Signal</keyword>
<protein>
    <recommendedName>
        <fullName evidence="5">DUF4410 domain-containing protein</fullName>
    </recommendedName>
</protein>
<organism evidence="3 4">
    <name type="scientific">Paraherbaspirillum soli</name>
    <dbReference type="NCBI Taxonomy" id="631222"/>
    <lineage>
        <taxon>Bacteria</taxon>
        <taxon>Pseudomonadati</taxon>
        <taxon>Pseudomonadota</taxon>
        <taxon>Betaproteobacteria</taxon>
        <taxon>Burkholderiales</taxon>
        <taxon>Oxalobacteraceae</taxon>
        <taxon>Paraherbaspirillum</taxon>
    </lineage>
</organism>
<evidence type="ECO:0008006" key="5">
    <source>
        <dbReference type="Google" id="ProtNLM"/>
    </source>
</evidence>
<evidence type="ECO:0000313" key="3">
    <source>
        <dbReference type="EMBL" id="MFC5474723.1"/>
    </source>
</evidence>
<name>A0ABW0M9Z9_9BURK</name>
<evidence type="ECO:0000256" key="1">
    <source>
        <dbReference type="SAM" id="MobiDB-lite"/>
    </source>
</evidence>
<evidence type="ECO:0000256" key="2">
    <source>
        <dbReference type="SAM" id="SignalP"/>
    </source>
</evidence>
<dbReference type="Proteomes" id="UP001596045">
    <property type="component" value="Unassembled WGS sequence"/>
</dbReference>
<reference evidence="4" key="1">
    <citation type="journal article" date="2019" name="Int. J. Syst. Evol. Microbiol.">
        <title>The Global Catalogue of Microorganisms (GCM) 10K type strain sequencing project: providing services to taxonomists for standard genome sequencing and annotation.</title>
        <authorList>
            <consortium name="The Broad Institute Genomics Platform"/>
            <consortium name="The Broad Institute Genome Sequencing Center for Infectious Disease"/>
            <person name="Wu L."/>
            <person name="Ma J."/>
        </authorList>
    </citation>
    <scope>NUCLEOTIDE SEQUENCE [LARGE SCALE GENOMIC DNA]</scope>
    <source>
        <strain evidence="4">JCM 17066</strain>
    </source>
</reference>
<comment type="caution">
    <text evidence="3">The sequence shown here is derived from an EMBL/GenBank/DDBJ whole genome shotgun (WGS) entry which is preliminary data.</text>
</comment>
<feature type="chain" id="PRO_5045417622" description="DUF4410 domain-containing protein" evidence="2">
    <location>
        <begin position="19"/>
        <end position="185"/>
    </location>
</feature>
<feature type="region of interest" description="Disordered" evidence="1">
    <location>
        <begin position="163"/>
        <end position="185"/>
    </location>
</feature>
<sequence length="185" mass="19495">MKKLFVIGMLTYGASTLAAGNTLLETPVTYHPDAGVVESVKNECHIEDMLARRVGPVLAKLNKTGDGTIATGTKTAGADLLRLQITHVLGVGGGAWSGPKAITVTADLLDEHGKVTRHTKINRWSMGGMWGGFKGTCSILDRSAVAIGKDLGRWVHDPAFQIAEEPAPKETETAAGDHAAPAKDE</sequence>